<protein>
    <recommendedName>
        <fullName evidence="11 14">Protoheme IX farnesyltransferase</fullName>
        <ecNumber evidence="3 14">2.5.1.141</ecNumber>
    </recommendedName>
    <alternativeName>
        <fullName evidence="12 14">Heme B farnesyltransferase</fullName>
    </alternativeName>
    <alternativeName>
        <fullName evidence="10 14">Heme O synthase</fullName>
    </alternativeName>
</protein>
<dbReference type="Gene3D" id="1.10.357.140">
    <property type="entry name" value="UbiA prenyltransferase"/>
    <property type="match status" value="1"/>
</dbReference>
<dbReference type="HAMAP" id="MF_00154">
    <property type="entry name" value="CyoE_CtaB"/>
    <property type="match status" value="1"/>
</dbReference>
<comment type="catalytic activity">
    <reaction evidence="13 14">
        <text>heme b + (2E,6E)-farnesyl diphosphate + H2O = Fe(II)-heme o + diphosphate</text>
        <dbReference type="Rhea" id="RHEA:28070"/>
        <dbReference type="ChEBI" id="CHEBI:15377"/>
        <dbReference type="ChEBI" id="CHEBI:33019"/>
        <dbReference type="ChEBI" id="CHEBI:60344"/>
        <dbReference type="ChEBI" id="CHEBI:60530"/>
        <dbReference type="ChEBI" id="CHEBI:175763"/>
        <dbReference type="EC" id="2.5.1.141"/>
    </reaction>
</comment>
<keyword evidence="6 14" id="KW-0812">Transmembrane</keyword>
<evidence type="ECO:0000256" key="4">
    <source>
        <dbReference type="ARBA" id="ARBA00022475"/>
    </source>
</evidence>
<evidence type="ECO:0000256" key="10">
    <source>
        <dbReference type="ARBA" id="ARBA00030253"/>
    </source>
</evidence>
<comment type="caution">
    <text evidence="15">The sequence shown here is derived from an EMBL/GenBank/DDBJ whole genome shotgun (WGS) entry which is preliminary data.</text>
</comment>
<keyword evidence="8 14" id="KW-0350">Heme biosynthesis</keyword>
<dbReference type="PROSITE" id="PS00943">
    <property type="entry name" value="UBIA"/>
    <property type="match status" value="1"/>
</dbReference>
<dbReference type="NCBIfam" id="TIGR01473">
    <property type="entry name" value="cyoE_ctaB"/>
    <property type="match status" value="1"/>
</dbReference>
<dbReference type="GO" id="GO:0008495">
    <property type="term" value="F:protoheme IX farnesyltransferase activity"/>
    <property type="evidence" value="ECO:0007669"/>
    <property type="project" value="UniProtKB-UniRule"/>
</dbReference>
<comment type="miscellaneous">
    <text evidence="14">Carbon 2 of the heme B porphyrin ring is defined according to the Fischer nomenclature.</text>
</comment>
<dbReference type="UniPathway" id="UPA00834">
    <property type="reaction ID" value="UER00712"/>
</dbReference>
<dbReference type="NCBIfam" id="NF003349">
    <property type="entry name" value="PRK04375.1-2"/>
    <property type="match status" value="1"/>
</dbReference>
<keyword evidence="7 14" id="KW-1133">Transmembrane helix</keyword>
<evidence type="ECO:0000256" key="12">
    <source>
        <dbReference type="ARBA" id="ARBA00042475"/>
    </source>
</evidence>
<dbReference type="CDD" id="cd13957">
    <property type="entry name" value="PT_UbiA_Cox10"/>
    <property type="match status" value="1"/>
</dbReference>
<evidence type="ECO:0000256" key="14">
    <source>
        <dbReference type="HAMAP-Rule" id="MF_00154"/>
    </source>
</evidence>
<keyword evidence="9 14" id="KW-0472">Membrane</keyword>
<sequence length="294" mass="31779">MVEKTMSYTSTFKEYLTLTKPGIVTLVLITTLGGAYIGSGGNLDPFLVFWTLAGTGLAAAGSAVLNMVLDRDIDSLMERTSARPLPRGVVNPFSAIVFGVFLLAVSFLLLSLFVNLISAVLAMGAAFSYVVLYTFLLKRKTPIATEVGGISGALPPVIGYAAVTGTVDLKALTLFLIMFMWQPPHFWVLALKYRDDYAKAGVPALPVARGVEITKVKTLLYTVSLLPLSLIPYMIGMAGRLYLSVAVAASLLYAGLTLKFLFSKKEESMKLFFFSIVYIAVLFTVLIVDLVKDG</sequence>
<comment type="function">
    <text evidence="14">Converts heme B (protoheme IX) to heme O by substitution of the vinyl group on carbon 2 of heme B porphyrin ring with a hydroxyethyl farnesyl side group.</text>
</comment>
<evidence type="ECO:0000256" key="13">
    <source>
        <dbReference type="ARBA" id="ARBA00047690"/>
    </source>
</evidence>
<evidence type="ECO:0000256" key="8">
    <source>
        <dbReference type="ARBA" id="ARBA00023133"/>
    </source>
</evidence>
<feature type="transmembrane region" description="Helical" evidence="14">
    <location>
        <begin position="271"/>
        <end position="291"/>
    </location>
</feature>
<comment type="pathway">
    <text evidence="2 14">Porphyrin-containing compound metabolism; heme O biosynthesis; heme O from protoheme: step 1/1.</text>
</comment>
<name>A0A7C5L2N7_AQUAO</name>
<evidence type="ECO:0000256" key="2">
    <source>
        <dbReference type="ARBA" id="ARBA00004919"/>
    </source>
</evidence>
<dbReference type="InterPro" id="IPR000537">
    <property type="entry name" value="UbiA_prenyltransferase"/>
</dbReference>
<dbReference type="InterPro" id="IPR044878">
    <property type="entry name" value="UbiA_sf"/>
</dbReference>
<dbReference type="PANTHER" id="PTHR43448:SF7">
    <property type="entry name" value="4-HYDROXYBENZOATE SOLANESYLTRANSFERASE"/>
    <property type="match status" value="1"/>
</dbReference>
<dbReference type="GO" id="GO:0005886">
    <property type="term" value="C:plasma membrane"/>
    <property type="evidence" value="ECO:0007669"/>
    <property type="project" value="UniProtKB-SubCell"/>
</dbReference>
<feature type="transmembrane region" description="Helical" evidence="14">
    <location>
        <begin position="241"/>
        <end position="262"/>
    </location>
</feature>
<dbReference type="EMBL" id="DRNB01000167">
    <property type="protein sequence ID" value="HHJ64164.1"/>
    <property type="molecule type" value="Genomic_DNA"/>
</dbReference>
<dbReference type="EC" id="2.5.1.141" evidence="3 14"/>
<evidence type="ECO:0000313" key="15">
    <source>
        <dbReference type="EMBL" id="HHJ64164.1"/>
    </source>
</evidence>
<keyword evidence="4 14" id="KW-1003">Cell membrane</keyword>
<proteinExistence type="inferred from homology"/>
<dbReference type="InterPro" id="IPR030470">
    <property type="entry name" value="UbiA_prenylTrfase_CS"/>
</dbReference>
<dbReference type="AlphaFoldDB" id="A0A7C5L2N7"/>
<organism evidence="15">
    <name type="scientific">Aquifex aeolicus</name>
    <dbReference type="NCBI Taxonomy" id="63363"/>
    <lineage>
        <taxon>Bacteria</taxon>
        <taxon>Pseudomonadati</taxon>
        <taxon>Aquificota</taxon>
        <taxon>Aquificia</taxon>
        <taxon>Aquificales</taxon>
        <taxon>Aquificaceae</taxon>
        <taxon>Aquifex</taxon>
    </lineage>
</organism>
<evidence type="ECO:0000256" key="5">
    <source>
        <dbReference type="ARBA" id="ARBA00022679"/>
    </source>
</evidence>
<gene>
    <name evidence="15" type="primary">cyoE</name>
    <name evidence="14" type="synonym">ctaB</name>
    <name evidence="15" type="ORF">ENJ61_04575</name>
</gene>
<evidence type="ECO:0000256" key="3">
    <source>
        <dbReference type="ARBA" id="ARBA00012292"/>
    </source>
</evidence>
<evidence type="ECO:0000256" key="6">
    <source>
        <dbReference type="ARBA" id="ARBA00022692"/>
    </source>
</evidence>
<comment type="similarity">
    <text evidence="14">Belongs to the UbiA prenyltransferase family. Protoheme IX farnesyltransferase subfamily.</text>
</comment>
<dbReference type="Pfam" id="PF01040">
    <property type="entry name" value="UbiA"/>
    <property type="match status" value="1"/>
</dbReference>
<feature type="transmembrane region" description="Helical" evidence="14">
    <location>
        <begin position="21"/>
        <end position="41"/>
    </location>
</feature>
<dbReference type="PANTHER" id="PTHR43448">
    <property type="entry name" value="PROTOHEME IX FARNESYLTRANSFERASE, MITOCHONDRIAL"/>
    <property type="match status" value="1"/>
</dbReference>
<keyword evidence="5 14" id="KW-0808">Transferase</keyword>
<accession>A0A7C5L2N7</accession>
<evidence type="ECO:0000256" key="7">
    <source>
        <dbReference type="ARBA" id="ARBA00022989"/>
    </source>
</evidence>
<feature type="transmembrane region" description="Helical" evidence="14">
    <location>
        <begin position="116"/>
        <end position="136"/>
    </location>
</feature>
<reference evidence="15" key="1">
    <citation type="journal article" date="2020" name="mSystems">
        <title>Genome- and Community-Level Interaction Insights into Carbon Utilization and Element Cycling Functions of Hydrothermarchaeota in Hydrothermal Sediment.</title>
        <authorList>
            <person name="Zhou Z."/>
            <person name="Liu Y."/>
            <person name="Xu W."/>
            <person name="Pan J."/>
            <person name="Luo Z.H."/>
            <person name="Li M."/>
        </authorList>
    </citation>
    <scope>NUCLEOTIDE SEQUENCE [LARGE SCALE GENOMIC DNA]</scope>
    <source>
        <strain evidence="15">HyVt-501</strain>
    </source>
</reference>
<feature type="transmembrane region" description="Helical" evidence="14">
    <location>
        <begin position="47"/>
        <end position="69"/>
    </location>
</feature>
<dbReference type="InterPro" id="IPR006369">
    <property type="entry name" value="Protohaem_IX_farnesylTrfase"/>
</dbReference>
<evidence type="ECO:0000256" key="9">
    <source>
        <dbReference type="ARBA" id="ARBA00023136"/>
    </source>
</evidence>
<dbReference type="Proteomes" id="UP000885792">
    <property type="component" value="Unassembled WGS sequence"/>
</dbReference>
<comment type="subcellular location">
    <subcellularLocation>
        <location evidence="1 14">Cell membrane</location>
        <topology evidence="1 14">Multi-pass membrane protein</topology>
    </subcellularLocation>
</comment>
<dbReference type="GO" id="GO:0048034">
    <property type="term" value="P:heme O biosynthetic process"/>
    <property type="evidence" value="ECO:0007669"/>
    <property type="project" value="UniProtKB-UniRule"/>
</dbReference>
<evidence type="ECO:0000256" key="1">
    <source>
        <dbReference type="ARBA" id="ARBA00004651"/>
    </source>
</evidence>
<feature type="transmembrane region" description="Helical" evidence="14">
    <location>
        <begin position="89"/>
        <end position="110"/>
    </location>
</feature>
<evidence type="ECO:0000256" key="11">
    <source>
        <dbReference type="ARBA" id="ARBA00040810"/>
    </source>
</evidence>